<dbReference type="AlphaFoldDB" id="A0A921HLU9"/>
<comment type="caution">
    <text evidence="2">The sequence shown here is derived from an EMBL/GenBank/DDBJ whole genome shotgun (WGS) entry which is preliminary data.</text>
</comment>
<name>A0A921HLU9_9BACT</name>
<accession>A0A921HLU9</accession>
<evidence type="ECO:0000313" key="3">
    <source>
        <dbReference type="Proteomes" id="UP000722357"/>
    </source>
</evidence>
<gene>
    <name evidence="2" type="ORF">K8V40_09845</name>
</gene>
<keyword evidence="2" id="KW-0378">Hydrolase</keyword>
<feature type="domain" description="Cas6b C-terminal" evidence="1">
    <location>
        <begin position="2"/>
        <end position="108"/>
    </location>
</feature>
<organism evidence="2 3">
    <name type="scientific">Phocaeicola plebeius</name>
    <dbReference type="NCBI Taxonomy" id="310297"/>
    <lineage>
        <taxon>Bacteria</taxon>
        <taxon>Pseudomonadati</taxon>
        <taxon>Bacteroidota</taxon>
        <taxon>Bacteroidia</taxon>
        <taxon>Bacteroidales</taxon>
        <taxon>Bacteroidaceae</taxon>
        <taxon>Phocaeicola</taxon>
    </lineage>
</organism>
<reference evidence="2" key="2">
    <citation type="submission" date="2021-09" db="EMBL/GenBank/DDBJ databases">
        <authorList>
            <person name="Gilroy R."/>
        </authorList>
    </citation>
    <scope>NUCLEOTIDE SEQUENCE</scope>
    <source>
        <strain evidence="2">9794</strain>
    </source>
</reference>
<dbReference type="EMBL" id="DYWE01000102">
    <property type="protein sequence ID" value="HJF81935.1"/>
    <property type="molecule type" value="Genomic_DNA"/>
</dbReference>
<sequence>MMTYRLTRWLPLNGKNYSVYHQLEGIAERVLFLEKILVANILACTKGLHIHLEKQLVCKIQHIADSYPVTHKGIRFMAFDLTFTANIALSDYIGIGKNASMDCGILAQVQGL</sequence>
<feature type="non-terminal residue" evidence="2">
    <location>
        <position position="1"/>
    </location>
</feature>
<dbReference type="Pfam" id="PF17262">
    <property type="entry name" value="Cas6b_C"/>
    <property type="match status" value="1"/>
</dbReference>
<reference evidence="2" key="1">
    <citation type="journal article" date="2021" name="PeerJ">
        <title>Extensive microbial diversity within the chicken gut microbiome revealed by metagenomics and culture.</title>
        <authorList>
            <person name="Gilroy R."/>
            <person name="Ravi A."/>
            <person name="Getino M."/>
            <person name="Pursley I."/>
            <person name="Horton D.L."/>
            <person name="Alikhan N.F."/>
            <person name="Baker D."/>
            <person name="Gharbi K."/>
            <person name="Hall N."/>
            <person name="Watson M."/>
            <person name="Adriaenssens E.M."/>
            <person name="Foster-Nyarko E."/>
            <person name="Jarju S."/>
            <person name="Secka A."/>
            <person name="Antonio M."/>
            <person name="Oren A."/>
            <person name="Chaudhuri R.R."/>
            <person name="La Ragione R."/>
            <person name="Hildebrand F."/>
            <person name="Pallen M.J."/>
        </authorList>
    </citation>
    <scope>NUCLEOTIDE SEQUENCE</scope>
    <source>
        <strain evidence="2">9794</strain>
    </source>
</reference>
<evidence type="ECO:0000259" key="1">
    <source>
        <dbReference type="Pfam" id="PF17262"/>
    </source>
</evidence>
<dbReference type="Proteomes" id="UP000722357">
    <property type="component" value="Unassembled WGS sequence"/>
</dbReference>
<keyword evidence="2" id="KW-0540">Nuclease</keyword>
<evidence type="ECO:0000313" key="2">
    <source>
        <dbReference type="EMBL" id="HJF81935.1"/>
    </source>
</evidence>
<proteinExistence type="predicted"/>
<keyword evidence="2" id="KW-0255">Endonuclease</keyword>
<dbReference type="InterPro" id="IPR020209">
    <property type="entry name" value="Cas6b_C"/>
</dbReference>
<protein>
    <submittedName>
        <fullName evidence="2">CRISPR-associated endonuclease Cas6</fullName>
    </submittedName>
</protein>
<dbReference type="GO" id="GO:0004519">
    <property type="term" value="F:endonuclease activity"/>
    <property type="evidence" value="ECO:0007669"/>
    <property type="project" value="UniProtKB-KW"/>
</dbReference>